<feature type="compositionally biased region" description="Polar residues" evidence="1">
    <location>
        <begin position="1"/>
        <end position="16"/>
    </location>
</feature>
<proteinExistence type="predicted"/>
<name>A0A0D2N8R4_HYPSF</name>
<evidence type="ECO:0000256" key="1">
    <source>
        <dbReference type="SAM" id="MobiDB-lite"/>
    </source>
</evidence>
<reference evidence="3" key="1">
    <citation type="submission" date="2014-04" db="EMBL/GenBank/DDBJ databases">
        <title>Evolutionary Origins and Diversification of the Mycorrhizal Mutualists.</title>
        <authorList>
            <consortium name="DOE Joint Genome Institute"/>
            <consortium name="Mycorrhizal Genomics Consortium"/>
            <person name="Kohler A."/>
            <person name="Kuo A."/>
            <person name="Nagy L.G."/>
            <person name="Floudas D."/>
            <person name="Copeland A."/>
            <person name="Barry K.W."/>
            <person name="Cichocki N."/>
            <person name="Veneault-Fourrey C."/>
            <person name="LaButti K."/>
            <person name="Lindquist E.A."/>
            <person name="Lipzen A."/>
            <person name="Lundell T."/>
            <person name="Morin E."/>
            <person name="Murat C."/>
            <person name="Riley R."/>
            <person name="Ohm R."/>
            <person name="Sun H."/>
            <person name="Tunlid A."/>
            <person name="Henrissat B."/>
            <person name="Grigoriev I.V."/>
            <person name="Hibbett D.S."/>
            <person name="Martin F."/>
        </authorList>
    </citation>
    <scope>NUCLEOTIDE SEQUENCE [LARGE SCALE GENOMIC DNA]</scope>
    <source>
        <strain evidence="3">FD-334 SS-4</strain>
    </source>
</reference>
<dbReference type="EMBL" id="KN817790">
    <property type="protein sequence ID" value="KJA13086.1"/>
    <property type="molecule type" value="Genomic_DNA"/>
</dbReference>
<dbReference type="AlphaFoldDB" id="A0A0D2N8R4"/>
<sequence>MSAGTPNKPTTASPLTRTPLPAAICLTTHAAHPQGATSPPGTTRDAINMVLGPLPAACCTVNDVADATSPPGFAQRPRHARHPPLVPSTMPLRPIPPPLRRHVITRNRPDVANAAAPRPSTPMSPGTARC</sequence>
<feature type="region of interest" description="Disordered" evidence="1">
    <location>
        <begin position="1"/>
        <end position="21"/>
    </location>
</feature>
<evidence type="ECO:0000313" key="3">
    <source>
        <dbReference type="Proteomes" id="UP000054270"/>
    </source>
</evidence>
<feature type="region of interest" description="Disordered" evidence="1">
    <location>
        <begin position="69"/>
        <end position="130"/>
    </location>
</feature>
<evidence type="ECO:0000313" key="2">
    <source>
        <dbReference type="EMBL" id="KJA13086.1"/>
    </source>
</evidence>
<gene>
    <name evidence="2" type="ORF">HYPSUDRAFT_209840</name>
</gene>
<organism evidence="2 3">
    <name type="scientific">Hypholoma sublateritium (strain FD-334 SS-4)</name>
    <dbReference type="NCBI Taxonomy" id="945553"/>
    <lineage>
        <taxon>Eukaryota</taxon>
        <taxon>Fungi</taxon>
        <taxon>Dikarya</taxon>
        <taxon>Basidiomycota</taxon>
        <taxon>Agaricomycotina</taxon>
        <taxon>Agaricomycetes</taxon>
        <taxon>Agaricomycetidae</taxon>
        <taxon>Agaricales</taxon>
        <taxon>Agaricineae</taxon>
        <taxon>Strophariaceae</taxon>
        <taxon>Hypholoma</taxon>
    </lineage>
</organism>
<keyword evidence="3" id="KW-1185">Reference proteome</keyword>
<accession>A0A0D2N8R4</accession>
<protein>
    <submittedName>
        <fullName evidence="2">Uncharacterized protein</fullName>
    </submittedName>
</protein>
<dbReference type="Proteomes" id="UP000054270">
    <property type="component" value="Unassembled WGS sequence"/>
</dbReference>